<organism evidence="2 3">
    <name type="scientific">Trichonephila inaurata madagascariensis</name>
    <dbReference type="NCBI Taxonomy" id="2747483"/>
    <lineage>
        <taxon>Eukaryota</taxon>
        <taxon>Metazoa</taxon>
        <taxon>Ecdysozoa</taxon>
        <taxon>Arthropoda</taxon>
        <taxon>Chelicerata</taxon>
        <taxon>Arachnida</taxon>
        <taxon>Araneae</taxon>
        <taxon>Araneomorphae</taxon>
        <taxon>Entelegynae</taxon>
        <taxon>Araneoidea</taxon>
        <taxon>Nephilidae</taxon>
        <taxon>Trichonephila</taxon>
        <taxon>Trichonephila inaurata</taxon>
    </lineage>
</organism>
<dbReference type="EMBL" id="BMAV01008178">
    <property type="protein sequence ID" value="GFY51547.1"/>
    <property type="molecule type" value="Genomic_DNA"/>
</dbReference>
<reference evidence="2" key="1">
    <citation type="submission" date="2020-08" db="EMBL/GenBank/DDBJ databases">
        <title>Multicomponent nature underlies the extraordinary mechanical properties of spider dragline silk.</title>
        <authorList>
            <person name="Kono N."/>
            <person name="Nakamura H."/>
            <person name="Mori M."/>
            <person name="Yoshida Y."/>
            <person name="Ohtoshi R."/>
            <person name="Malay A.D."/>
            <person name="Moran D.A.P."/>
            <person name="Tomita M."/>
            <person name="Numata K."/>
            <person name="Arakawa K."/>
        </authorList>
    </citation>
    <scope>NUCLEOTIDE SEQUENCE</scope>
</reference>
<dbReference type="AlphaFoldDB" id="A0A8X6XD35"/>
<protein>
    <submittedName>
        <fullName evidence="2">Uncharacterized protein</fullName>
    </submittedName>
</protein>
<evidence type="ECO:0000256" key="1">
    <source>
        <dbReference type="SAM" id="SignalP"/>
    </source>
</evidence>
<proteinExistence type="predicted"/>
<gene>
    <name evidence="2" type="ORF">TNIN_451541</name>
</gene>
<evidence type="ECO:0000313" key="3">
    <source>
        <dbReference type="Proteomes" id="UP000886998"/>
    </source>
</evidence>
<sequence>MTVLHLCAFLFTVCHIHGLTLSKEHAIYDPHVQASINDDCDPSTIPVMNSFDIKKVREIPFFYLRLSNYTQLSA</sequence>
<dbReference type="Proteomes" id="UP000886998">
    <property type="component" value="Unassembled WGS sequence"/>
</dbReference>
<feature type="signal peptide" evidence="1">
    <location>
        <begin position="1"/>
        <end position="18"/>
    </location>
</feature>
<keyword evidence="1" id="KW-0732">Signal</keyword>
<keyword evidence="3" id="KW-1185">Reference proteome</keyword>
<name>A0A8X6XD35_9ARAC</name>
<evidence type="ECO:0000313" key="2">
    <source>
        <dbReference type="EMBL" id="GFY51547.1"/>
    </source>
</evidence>
<comment type="caution">
    <text evidence="2">The sequence shown here is derived from an EMBL/GenBank/DDBJ whole genome shotgun (WGS) entry which is preliminary data.</text>
</comment>
<accession>A0A8X6XD35</accession>
<feature type="chain" id="PRO_5036497414" evidence="1">
    <location>
        <begin position="19"/>
        <end position="74"/>
    </location>
</feature>